<evidence type="ECO:0000313" key="1">
    <source>
        <dbReference type="EMBL" id="TDL15811.1"/>
    </source>
</evidence>
<evidence type="ECO:0008006" key="3">
    <source>
        <dbReference type="Google" id="ProtNLM"/>
    </source>
</evidence>
<sequence length="226" mass="26227">MRNTLCSQGRLFINRLWSSGECRLWREISLTTPHLWCSIQVGDMKAKGDGYSSLPYHRNLRRDSVTLRKWLRRSGNCPLSIGICYDACHDSELDVIKKTIEVAIVYIRRWKHFTLHLPRTLFSWNVLFPILAMASPVLESLHILSENTFSEEWDEDPRHFKPHHIMGDSASMIPTGHHNLLLESEPMTLEAFKLCISHCLLLERILVIGILSTPRHSLTRHTRSHI</sequence>
<accession>A0A4Y7PLE7</accession>
<gene>
    <name evidence="1" type="ORF">BD410DRAFT_85088</name>
</gene>
<dbReference type="VEuPathDB" id="FungiDB:BD410DRAFT_85088"/>
<dbReference type="EMBL" id="ML170261">
    <property type="protein sequence ID" value="TDL15811.1"/>
    <property type="molecule type" value="Genomic_DNA"/>
</dbReference>
<proteinExistence type="predicted"/>
<dbReference type="Proteomes" id="UP000294933">
    <property type="component" value="Unassembled WGS sequence"/>
</dbReference>
<protein>
    <recommendedName>
        <fullName evidence="3">F-box domain-containing protein</fullName>
    </recommendedName>
</protein>
<dbReference type="OrthoDB" id="2931097at2759"/>
<organism evidence="1 2">
    <name type="scientific">Rickenella mellea</name>
    <dbReference type="NCBI Taxonomy" id="50990"/>
    <lineage>
        <taxon>Eukaryota</taxon>
        <taxon>Fungi</taxon>
        <taxon>Dikarya</taxon>
        <taxon>Basidiomycota</taxon>
        <taxon>Agaricomycotina</taxon>
        <taxon>Agaricomycetes</taxon>
        <taxon>Hymenochaetales</taxon>
        <taxon>Rickenellaceae</taxon>
        <taxon>Rickenella</taxon>
    </lineage>
</organism>
<keyword evidence="2" id="KW-1185">Reference proteome</keyword>
<reference evidence="1 2" key="1">
    <citation type="submission" date="2018-06" db="EMBL/GenBank/DDBJ databases">
        <title>A transcriptomic atlas of mushroom development highlights an independent origin of complex multicellularity.</title>
        <authorList>
            <consortium name="DOE Joint Genome Institute"/>
            <person name="Krizsan K."/>
            <person name="Almasi E."/>
            <person name="Merenyi Z."/>
            <person name="Sahu N."/>
            <person name="Viragh M."/>
            <person name="Koszo T."/>
            <person name="Mondo S."/>
            <person name="Kiss B."/>
            <person name="Balint B."/>
            <person name="Kues U."/>
            <person name="Barry K."/>
            <person name="Hegedus J.C."/>
            <person name="Henrissat B."/>
            <person name="Johnson J."/>
            <person name="Lipzen A."/>
            <person name="Ohm R."/>
            <person name="Nagy I."/>
            <person name="Pangilinan J."/>
            <person name="Yan J."/>
            <person name="Xiong Y."/>
            <person name="Grigoriev I.V."/>
            <person name="Hibbett D.S."/>
            <person name="Nagy L.G."/>
        </authorList>
    </citation>
    <scope>NUCLEOTIDE SEQUENCE [LARGE SCALE GENOMIC DNA]</scope>
    <source>
        <strain evidence="1 2">SZMC22713</strain>
    </source>
</reference>
<name>A0A4Y7PLE7_9AGAM</name>
<evidence type="ECO:0000313" key="2">
    <source>
        <dbReference type="Proteomes" id="UP000294933"/>
    </source>
</evidence>
<dbReference type="AlphaFoldDB" id="A0A4Y7PLE7"/>